<keyword evidence="2" id="KW-1185">Reference proteome</keyword>
<protein>
    <submittedName>
        <fullName evidence="1">Uncharacterized protein</fullName>
    </submittedName>
</protein>
<sequence length="117" mass="13190">MQKIVVIYQAAVPVGHRVEVVWYQRVTGGLFGESRQDRPHEPVITDLDTGIVYLSDRLLITPGFKRPKEPFDVSEGLSSESREVRRLRGVVRACRVITIRSFADVELQTELTVAPEG</sequence>
<dbReference type="RefSeq" id="WP_272089149.1">
    <property type="nucleotide sequence ID" value="NZ_JAQNDL010000003.1"/>
</dbReference>
<evidence type="ECO:0000313" key="1">
    <source>
        <dbReference type="EMBL" id="MDC0720640.1"/>
    </source>
</evidence>
<organism evidence="1 2">
    <name type="scientific">Nannocystis bainbridge</name>
    <dbReference type="NCBI Taxonomy" id="2995303"/>
    <lineage>
        <taxon>Bacteria</taxon>
        <taxon>Pseudomonadati</taxon>
        <taxon>Myxococcota</taxon>
        <taxon>Polyangia</taxon>
        <taxon>Nannocystales</taxon>
        <taxon>Nannocystaceae</taxon>
        <taxon>Nannocystis</taxon>
    </lineage>
</organism>
<reference evidence="1 2" key="1">
    <citation type="submission" date="2022-11" db="EMBL/GenBank/DDBJ databases">
        <title>Minimal conservation of predation-associated metabolite biosynthetic gene clusters underscores biosynthetic potential of Myxococcota including descriptions for ten novel species: Archangium lansinium sp. nov., Myxococcus landrumus sp. nov., Nannocystis bai.</title>
        <authorList>
            <person name="Ahearne A."/>
            <person name="Stevens C."/>
            <person name="Dowd S."/>
        </authorList>
    </citation>
    <scope>NUCLEOTIDE SEQUENCE [LARGE SCALE GENOMIC DNA]</scope>
    <source>
        <strain evidence="1 2">BB15-2</strain>
    </source>
</reference>
<dbReference type="EMBL" id="JAQNDL010000003">
    <property type="protein sequence ID" value="MDC0720640.1"/>
    <property type="molecule type" value="Genomic_DNA"/>
</dbReference>
<dbReference type="Proteomes" id="UP001221686">
    <property type="component" value="Unassembled WGS sequence"/>
</dbReference>
<accession>A0ABT5E451</accession>
<proteinExistence type="predicted"/>
<evidence type="ECO:0000313" key="2">
    <source>
        <dbReference type="Proteomes" id="UP001221686"/>
    </source>
</evidence>
<comment type="caution">
    <text evidence="1">The sequence shown here is derived from an EMBL/GenBank/DDBJ whole genome shotgun (WGS) entry which is preliminary data.</text>
</comment>
<name>A0ABT5E451_9BACT</name>
<gene>
    <name evidence="1" type="ORF">POL25_27295</name>
</gene>